<dbReference type="CDD" id="cd16386">
    <property type="entry name" value="TcpC_N"/>
    <property type="match status" value="1"/>
</dbReference>
<gene>
    <name evidence="2" type="ORF">I6N96_08545</name>
</gene>
<keyword evidence="1" id="KW-0812">Transmembrane</keyword>
<feature type="transmembrane region" description="Helical" evidence="1">
    <location>
        <begin position="6"/>
        <end position="25"/>
    </location>
</feature>
<dbReference type="InterPro" id="IPR035628">
    <property type="entry name" value="TcpC_C"/>
</dbReference>
<protein>
    <submittedName>
        <fullName evidence="2">Conjugal transfer protein</fullName>
    </submittedName>
</protein>
<dbReference type="CDD" id="cd16428">
    <property type="entry name" value="TcpC_C"/>
    <property type="match status" value="1"/>
</dbReference>
<dbReference type="Proteomes" id="UP000673375">
    <property type="component" value="Unassembled WGS sequence"/>
</dbReference>
<feature type="transmembrane region" description="Helical" evidence="1">
    <location>
        <begin position="214"/>
        <end position="235"/>
    </location>
</feature>
<dbReference type="InterPro" id="IPR024735">
    <property type="entry name" value="TcpC"/>
</dbReference>
<evidence type="ECO:0000313" key="3">
    <source>
        <dbReference type="Proteomes" id="UP000673375"/>
    </source>
</evidence>
<organism evidence="2 3">
    <name type="scientific">Enterococcus larvae</name>
    <dbReference type="NCBI Taxonomy" id="2794352"/>
    <lineage>
        <taxon>Bacteria</taxon>
        <taxon>Bacillati</taxon>
        <taxon>Bacillota</taxon>
        <taxon>Bacilli</taxon>
        <taxon>Lactobacillales</taxon>
        <taxon>Enterococcaceae</taxon>
        <taxon>Enterococcus</taxon>
    </lineage>
</organism>
<dbReference type="Pfam" id="PF12642">
    <property type="entry name" value="TpcC"/>
    <property type="match status" value="1"/>
</dbReference>
<dbReference type="EMBL" id="JAEDXU010000004">
    <property type="protein sequence ID" value="MBP1046332.1"/>
    <property type="molecule type" value="Genomic_DNA"/>
</dbReference>
<keyword evidence="1" id="KW-0472">Membrane</keyword>
<keyword evidence="3" id="KW-1185">Reference proteome</keyword>
<name>A0ABS4CJ83_9ENTE</name>
<reference evidence="2 3" key="1">
    <citation type="submission" date="2020-12" db="EMBL/GenBank/DDBJ databases">
        <title>Vagococcus allomyrinae sp. nov. and Enterococcus lavae sp. nov., isolated from the larvae of Allomyrina dichotoma.</title>
        <authorList>
            <person name="Lee S.D."/>
        </authorList>
    </citation>
    <scope>NUCLEOTIDE SEQUENCE [LARGE SCALE GENOMIC DNA]</scope>
    <source>
        <strain evidence="2 3">BWM-S5</strain>
    </source>
</reference>
<accession>A0ABS4CJ83</accession>
<evidence type="ECO:0000313" key="2">
    <source>
        <dbReference type="EMBL" id="MBP1046332.1"/>
    </source>
</evidence>
<dbReference type="RefSeq" id="WP_209557162.1">
    <property type="nucleotide sequence ID" value="NZ_JAEDXU010000004.1"/>
</dbReference>
<dbReference type="Gene3D" id="3.10.450.540">
    <property type="match status" value="1"/>
</dbReference>
<sequence>MTLQLLLASGLLLLFIGYMGTMFIFRKKARGRLVEQKQSTPIETVSEKEPAIKEWDEELYTEKGDRACWYKLTFFFENDSPREYDFYSYNENLTKEFILNDRFYVNDHEMLIVDENGEHYINRKNIDQIDFLQRKLFVTPPAIEESLERMPEKNNRNAKEVDKVREVAPLLVEEKPTSLKEAQGQSTLKLSFSNGKKGKNPSLKKMEVKKFNRLFLIIMISILSAGLIGLIRTVLLDYRIGQLEVDQRLLLRETSAINTSENLEYPYEMNLYMQSFIDIYIPLSNDVSAMDERIAGLNGYFSEGVSLEREVSTVKRVLISSEIADVAYGETVSTVCYKVAYSLEVPVERTIEATGEAAAETYLEYQVKEQTVFLAIDFVQNDGRFSIISYPYFSERQTNQLVANSVRKAEVFDQTVESEKLESIQQFLMIFFEKYADGTKEELSYLMLDVESMGGNYQLKEIESVEAYAYEDFIVVYTKVKFSDTASGITHKEAFSIKLVEENNQFKASELVHNLGGF</sequence>
<proteinExistence type="predicted"/>
<comment type="caution">
    <text evidence="2">The sequence shown here is derived from an EMBL/GenBank/DDBJ whole genome shotgun (WGS) entry which is preliminary data.</text>
</comment>
<evidence type="ECO:0000256" key="1">
    <source>
        <dbReference type="SAM" id="Phobius"/>
    </source>
</evidence>
<keyword evidence="1" id="KW-1133">Transmembrane helix</keyword>